<dbReference type="InterPro" id="IPR018095">
    <property type="entry name" value="Thymidylate_kin_CS"/>
</dbReference>
<evidence type="ECO:0000256" key="7">
    <source>
        <dbReference type="ARBA" id="ARBA00022777"/>
    </source>
</evidence>
<comment type="similarity">
    <text evidence="1 11">Belongs to the thymidylate kinase family.</text>
</comment>
<evidence type="ECO:0000256" key="5">
    <source>
        <dbReference type="ARBA" id="ARBA00022727"/>
    </source>
</evidence>
<evidence type="ECO:0000256" key="2">
    <source>
        <dbReference type="ARBA" id="ARBA00012980"/>
    </source>
</evidence>
<comment type="caution">
    <text evidence="13">The sequence shown here is derived from an EMBL/GenBank/DDBJ whole genome shotgun (WGS) entry which is preliminary data.</text>
</comment>
<dbReference type="GO" id="GO:0005524">
    <property type="term" value="F:ATP binding"/>
    <property type="evidence" value="ECO:0007669"/>
    <property type="project" value="UniProtKB-UniRule"/>
</dbReference>
<dbReference type="InterPro" id="IPR027417">
    <property type="entry name" value="P-loop_NTPase"/>
</dbReference>
<reference evidence="13 14" key="1">
    <citation type="submission" date="2019-03" db="EMBL/GenBank/DDBJ databases">
        <title>Genomic Encyclopedia of Type Strains, Phase IV (KMG-IV): sequencing the most valuable type-strain genomes for metagenomic binning, comparative biology and taxonomic classification.</title>
        <authorList>
            <person name="Goeker M."/>
        </authorList>
    </citation>
    <scope>NUCLEOTIDE SEQUENCE [LARGE SCALE GENOMIC DNA]</scope>
    <source>
        <strain evidence="13 14">DSM 24176</strain>
    </source>
</reference>
<dbReference type="GO" id="GO:0005829">
    <property type="term" value="C:cytosol"/>
    <property type="evidence" value="ECO:0007669"/>
    <property type="project" value="TreeGrafter"/>
</dbReference>
<dbReference type="NCBIfam" id="TIGR00041">
    <property type="entry name" value="DTMP_kinase"/>
    <property type="match status" value="1"/>
</dbReference>
<dbReference type="PANTHER" id="PTHR10344:SF4">
    <property type="entry name" value="UMP-CMP KINASE 2, MITOCHONDRIAL"/>
    <property type="match status" value="1"/>
</dbReference>
<dbReference type="EMBL" id="SMGQ01000001">
    <property type="protein sequence ID" value="TCL00035.1"/>
    <property type="molecule type" value="Genomic_DNA"/>
</dbReference>
<dbReference type="FunFam" id="3.40.50.300:FF:000225">
    <property type="entry name" value="Thymidylate kinase"/>
    <property type="match status" value="1"/>
</dbReference>
<keyword evidence="4 11" id="KW-0808">Transferase</keyword>
<dbReference type="Proteomes" id="UP000294545">
    <property type="component" value="Unassembled WGS sequence"/>
</dbReference>
<evidence type="ECO:0000256" key="4">
    <source>
        <dbReference type="ARBA" id="ARBA00022679"/>
    </source>
</evidence>
<dbReference type="HAMAP" id="MF_00165">
    <property type="entry name" value="Thymidylate_kinase"/>
    <property type="match status" value="1"/>
</dbReference>
<gene>
    <name evidence="11" type="primary">tmk</name>
    <name evidence="13" type="ORF">EDC19_0015</name>
</gene>
<evidence type="ECO:0000256" key="9">
    <source>
        <dbReference type="ARBA" id="ARBA00048743"/>
    </source>
</evidence>
<dbReference type="InterPro" id="IPR018094">
    <property type="entry name" value="Thymidylate_kinase"/>
</dbReference>
<dbReference type="Gene3D" id="3.40.50.300">
    <property type="entry name" value="P-loop containing nucleotide triphosphate hydrolases"/>
    <property type="match status" value="1"/>
</dbReference>
<evidence type="ECO:0000256" key="1">
    <source>
        <dbReference type="ARBA" id="ARBA00009776"/>
    </source>
</evidence>
<dbReference type="AlphaFoldDB" id="A0A4R1NA45"/>
<keyword evidence="6 11" id="KW-0547">Nucleotide-binding</keyword>
<comment type="catalytic activity">
    <reaction evidence="9 11">
        <text>dTMP + ATP = dTDP + ADP</text>
        <dbReference type="Rhea" id="RHEA:13517"/>
        <dbReference type="ChEBI" id="CHEBI:30616"/>
        <dbReference type="ChEBI" id="CHEBI:58369"/>
        <dbReference type="ChEBI" id="CHEBI:63528"/>
        <dbReference type="ChEBI" id="CHEBI:456216"/>
        <dbReference type="EC" id="2.7.4.9"/>
    </reaction>
</comment>
<evidence type="ECO:0000256" key="8">
    <source>
        <dbReference type="ARBA" id="ARBA00022840"/>
    </source>
</evidence>
<keyword evidence="5 11" id="KW-0545">Nucleotide biosynthesis</keyword>
<dbReference type="PANTHER" id="PTHR10344">
    <property type="entry name" value="THYMIDYLATE KINASE"/>
    <property type="match status" value="1"/>
</dbReference>
<evidence type="ECO:0000259" key="12">
    <source>
        <dbReference type="Pfam" id="PF02223"/>
    </source>
</evidence>
<dbReference type="EC" id="2.7.4.9" evidence="2 11"/>
<feature type="binding site" evidence="11">
    <location>
        <begin position="10"/>
        <end position="17"/>
    </location>
    <ligand>
        <name>ATP</name>
        <dbReference type="ChEBI" id="CHEBI:30616"/>
    </ligand>
</feature>
<keyword evidence="7 11" id="KW-0418">Kinase</keyword>
<name>A0A4R1NA45_9FIRM</name>
<evidence type="ECO:0000256" key="10">
    <source>
        <dbReference type="ARBA" id="ARBA00057735"/>
    </source>
</evidence>
<dbReference type="RefSeq" id="WP_132278670.1">
    <property type="nucleotide sequence ID" value="NZ_SMGQ01000001.1"/>
</dbReference>
<dbReference type="GO" id="GO:0006227">
    <property type="term" value="P:dUDP biosynthetic process"/>
    <property type="evidence" value="ECO:0007669"/>
    <property type="project" value="TreeGrafter"/>
</dbReference>
<dbReference type="SUPFAM" id="SSF52540">
    <property type="entry name" value="P-loop containing nucleoside triphosphate hydrolases"/>
    <property type="match status" value="1"/>
</dbReference>
<dbReference type="GO" id="GO:0006233">
    <property type="term" value="P:dTDP biosynthetic process"/>
    <property type="evidence" value="ECO:0007669"/>
    <property type="project" value="InterPro"/>
</dbReference>
<evidence type="ECO:0000256" key="3">
    <source>
        <dbReference type="ARBA" id="ARBA00017144"/>
    </source>
</evidence>
<dbReference type="GO" id="GO:0006235">
    <property type="term" value="P:dTTP biosynthetic process"/>
    <property type="evidence" value="ECO:0007669"/>
    <property type="project" value="UniProtKB-UniRule"/>
</dbReference>
<proteinExistence type="inferred from homology"/>
<sequence>MQGLFITIEGSDGSGKSTQLNLLKEYLLKNNMDHIFTREPGGTKIGEDIRSILLSKENDCMDDKTEVLLYAASRAQHVQEKIKPALQQGKIVISDRFIDSSLVYQGFARGIGLEQVGLINNWAIGGLMPDITFLLDLDYTIGLTRKEKQKDLDRLELEKDHFHEKVVNGYRHLKDKYPKRIIVLDATQDIKDIHNSIVSHITNKINKSQ</sequence>
<feature type="domain" description="Thymidylate kinase-like" evidence="12">
    <location>
        <begin position="8"/>
        <end position="197"/>
    </location>
</feature>
<evidence type="ECO:0000313" key="13">
    <source>
        <dbReference type="EMBL" id="TCL00035.1"/>
    </source>
</evidence>
<evidence type="ECO:0000256" key="11">
    <source>
        <dbReference type="HAMAP-Rule" id="MF_00165"/>
    </source>
</evidence>
<dbReference type="PROSITE" id="PS01331">
    <property type="entry name" value="THYMIDYLATE_KINASE"/>
    <property type="match status" value="1"/>
</dbReference>
<keyword evidence="8 11" id="KW-0067">ATP-binding</keyword>
<protein>
    <recommendedName>
        <fullName evidence="3 11">Thymidylate kinase</fullName>
        <ecNumber evidence="2 11">2.7.4.9</ecNumber>
    </recommendedName>
    <alternativeName>
        <fullName evidence="11">dTMP kinase</fullName>
    </alternativeName>
</protein>
<dbReference type="GO" id="GO:0004798">
    <property type="term" value="F:dTMP kinase activity"/>
    <property type="evidence" value="ECO:0007669"/>
    <property type="project" value="UniProtKB-UniRule"/>
</dbReference>
<evidence type="ECO:0000313" key="14">
    <source>
        <dbReference type="Proteomes" id="UP000294545"/>
    </source>
</evidence>
<dbReference type="InterPro" id="IPR039430">
    <property type="entry name" value="Thymidylate_kin-like_dom"/>
</dbReference>
<keyword evidence="14" id="KW-1185">Reference proteome</keyword>
<dbReference type="CDD" id="cd01672">
    <property type="entry name" value="TMPK"/>
    <property type="match status" value="1"/>
</dbReference>
<organism evidence="13 14">
    <name type="scientific">Natranaerovirga hydrolytica</name>
    <dbReference type="NCBI Taxonomy" id="680378"/>
    <lineage>
        <taxon>Bacteria</taxon>
        <taxon>Bacillati</taxon>
        <taxon>Bacillota</taxon>
        <taxon>Clostridia</taxon>
        <taxon>Lachnospirales</taxon>
        <taxon>Natranaerovirgaceae</taxon>
        <taxon>Natranaerovirga</taxon>
    </lineage>
</organism>
<accession>A0A4R1NA45</accession>
<evidence type="ECO:0000256" key="6">
    <source>
        <dbReference type="ARBA" id="ARBA00022741"/>
    </source>
</evidence>
<comment type="function">
    <text evidence="10 11">Phosphorylation of dTMP to form dTDP in both de novo and salvage pathways of dTTP synthesis.</text>
</comment>
<dbReference type="Pfam" id="PF02223">
    <property type="entry name" value="Thymidylate_kin"/>
    <property type="match status" value="1"/>
</dbReference>
<dbReference type="OrthoDB" id="9774907at2"/>